<evidence type="ECO:0000256" key="3">
    <source>
        <dbReference type="ARBA" id="ARBA00023082"/>
    </source>
</evidence>
<dbReference type="SUPFAM" id="SSF88659">
    <property type="entry name" value="Sigma3 and sigma4 domains of RNA polymerase sigma factors"/>
    <property type="match status" value="1"/>
</dbReference>
<keyword evidence="2" id="KW-0805">Transcription regulation</keyword>
<dbReference type="SUPFAM" id="SSF88946">
    <property type="entry name" value="Sigma2 domain of RNA polymerase sigma factors"/>
    <property type="match status" value="1"/>
</dbReference>
<dbReference type="EMBL" id="CP155447">
    <property type="protein sequence ID" value="XBH03501.1"/>
    <property type="molecule type" value="Genomic_DNA"/>
</dbReference>
<dbReference type="GO" id="GO:0016987">
    <property type="term" value="F:sigma factor activity"/>
    <property type="evidence" value="ECO:0007669"/>
    <property type="project" value="UniProtKB-KW"/>
</dbReference>
<dbReference type="Pfam" id="PF08281">
    <property type="entry name" value="Sigma70_r4_2"/>
    <property type="match status" value="1"/>
</dbReference>
<dbReference type="InterPro" id="IPR014284">
    <property type="entry name" value="RNA_pol_sigma-70_dom"/>
</dbReference>
<dbReference type="InterPro" id="IPR013324">
    <property type="entry name" value="RNA_pol_sigma_r3/r4-like"/>
</dbReference>
<evidence type="ECO:0000256" key="6">
    <source>
        <dbReference type="SAM" id="MobiDB-lite"/>
    </source>
</evidence>
<dbReference type="InterPro" id="IPR036388">
    <property type="entry name" value="WH-like_DNA-bd_sf"/>
</dbReference>
<feature type="domain" description="RNA polymerase sigma-70 region 2" evidence="7">
    <location>
        <begin position="62"/>
        <end position="114"/>
    </location>
</feature>
<keyword evidence="5" id="KW-0804">Transcription</keyword>
<keyword evidence="3" id="KW-0731">Sigma factor</keyword>
<dbReference type="InterPro" id="IPR013325">
    <property type="entry name" value="RNA_pol_sigma_r2"/>
</dbReference>
<evidence type="ECO:0000259" key="7">
    <source>
        <dbReference type="Pfam" id="PF04542"/>
    </source>
</evidence>
<feature type="domain" description="RNA polymerase sigma factor 70 region 4 type 2" evidence="8">
    <location>
        <begin position="154"/>
        <end position="205"/>
    </location>
</feature>
<dbReference type="InterPro" id="IPR039425">
    <property type="entry name" value="RNA_pol_sigma-70-like"/>
</dbReference>
<evidence type="ECO:0000256" key="5">
    <source>
        <dbReference type="ARBA" id="ARBA00023163"/>
    </source>
</evidence>
<dbReference type="RefSeq" id="WP_406696235.1">
    <property type="nucleotide sequence ID" value="NZ_CP155447.1"/>
</dbReference>
<dbReference type="Pfam" id="PF04542">
    <property type="entry name" value="Sigma70_r2"/>
    <property type="match status" value="1"/>
</dbReference>
<feature type="compositionally biased region" description="Basic and acidic residues" evidence="6">
    <location>
        <begin position="30"/>
        <end position="43"/>
    </location>
</feature>
<feature type="region of interest" description="Disordered" evidence="6">
    <location>
        <begin position="1"/>
        <end position="46"/>
    </location>
</feature>
<sequence length="228" mass="25954">MSVRPAHAPRTDLGLLKTPDTHSPVGPETAADRPIDVSPDESKPALQRPWHLEFAETVAPRLDRLYRLARRILRSDDMADDAVQEALTSLWREGRLPPNPTGWLSRAVVHRSLHLNRCRLRRRCHETRAGAHRPENQAEGEASRILEAKELGIRIEAAISRLPACFREVFVLREIEQMEYEAIAAKLRVPVGTVRSRLSRSRKALQKSLGDCGWTEDDRDYLPAIQRE</sequence>
<dbReference type="InterPro" id="IPR013249">
    <property type="entry name" value="RNA_pol_sigma70_r4_t2"/>
</dbReference>
<organism evidence="9">
    <name type="scientific">Singulisphaera sp. Ch08</name>
    <dbReference type="NCBI Taxonomy" id="3120278"/>
    <lineage>
        <taxon>Bacteria</taxon>
        <taxon>Pseudomonadati</taxon>
        <taxon>Planctomycetota</taxon>
        <taxon>Planctomycetia</taxon>
        <taxon>Isosphaerales</taxon>
        <taxon>Isosphaeraceae</taxon>
        <taxon>Singulisphaera</taxon>
    </lineage>
</organism>
<keyword evidence="4" id="KW-0238">DNA-binding</keyword>
<reference evidence="9" key="1">
    <citation type="submission" date="2024-05" db="EMBL/GenBank/DDBJ databases">
        <title>Planctomycetes of the genus Singulisphaera possess chitinolytic capabilities.</title>
        <authorList>
            <person name="Ivanova A."/>
        </authorList>
    </citation>
    <scope>NUCLEOTIDE SEQUENCE</scope>
    <source>
        <strain evidence="9">Ch08T</strain>
    </source>
</reference>
<comment type="similarity">
    <text evidence="1">Belongs to the sigma-70 factor family. ECF subfamily.</text>
</comment>
<dbReference type="CDD" id="cd06171">
    <property type="entry name" value="Sigma70_r4"/>
    <property type="match status" value="1"/>
</dbReference>
<dbReference type="InterPro" id="IPR007627">
    <property type="entry name" value="RNA_pol_sigma70_r2"/>
</dbReference>
<protein>
    <submittedName>
        <fullName evidence="9">Sigma-70 family RNA polymerase sigma factor</fullName>
    </submittedName>
</protein>
<evidence type="ECO:0000256" key="2">
    <source>
        <dbReference type="ARBA" id="ARBA00023015"/>
    </source>
</evidence>
<dbReference type="GO" id="GO:0006352">
    <property type="term" value="P:DNA-templated transcription initiation"/>
    <property type="evidence" value="ECO:0007669"/>
    <property type="project" value="InterPro"/>
</dbReference>
<proteinExistence type="inferred from homology"/>
<evidence type="ECO:0000256" key="1">
    <source>
        <dbReference type="ARBA" id="ARBA00010641"/>
    </source>
</evidence>
<evidence type="ECO:0000313" key="9">
    <source>
        <dbReference type="EMBL" id="XBH03501.1"/>
    </source>
</evidence>
<name>A0AAU7CE47_9BACT</name>
<evidence type="ECO:0000259" key="8">
    <source>
        <dbReference type="Pfam" id="PF08281"/>
    </source>
</evidence>
<accession>A0AAU7CE47</accession>
<evidence type="ECO:0000256" key="4">
    <source>
        <dbReference type="ARBA" id="ARBA00023125"/>
    </source>
</evidence>
<dbReference type="GO" id="GO:0003677">
    <property type="term" value="F:DNA binding"/>
    <property type="evidence" value="ECO:0007669"/>
    <property type="project" value="UniProtKB-KW"/>
</dbReference>
<dbReference type="AlphaFoldDB" id="A0AAU7CE47"/>
<dbReference type="PANTHER" id="PTHR43133:SF8">
    <property type="entry name" value="RNA POLYMERASE SIGMA FACTOR HI_1459-RELATED"/>
    <property type="match status" value="1"/>
</dbReference>
<dbReference type="PANTHER" id="PTHR43133">
    <property type="entry name" value="RNA POLYMERASE ECF-TYPE SIGMA FACTO"/>
    <property type="match status" value="1"/>
</dbReference>
<dbReference type="NCBIfam" id="TIGR02937">
    <property type="entry name" value="sigma70-ECF"/>
    <property type="match status" value="1"/>
</dbReference>
<dbReference type="Gene3D" id="1.10.1740.10">
    <property type="match status" value="1"/>
</dbReference>
<gene>
    <name evidence="9" type="ORF">V5E97_35130</name>
</gene>
<dbReference type="Gene3D" id="1.10.10.10">
    <property type="entry name" value="Winged helix-like DNA-binding domain superfamily/Winged helix DNA-binding domain"/>
    <property type="match status" value="1"/>
</dbReference>